<dbReference type="Pfam" id="PF00326">
    <property type="entry name" value="Peptidase_S9"/>
    <property type="match status" value="1"/>
</dbReference>
<organism evidence="2 3">
    <name type="scientific">Paenibacillus selenitireducens</name>
    <dbReference type="NCBI Taxonomy" id="1324314"/>
    <lineage>
        <taxon>Bacteria</taxon>
        <taxon>Bacillati</taxon>
        <taxon>Bacillota</taxon>
        <taxon>Bacilli</taxon>
        <taxon>Bacillales</taxon>
        <taxon>Paenibacillaceae</taxon>
        <taxon>Paenibacillus</taxon>
    </lineage>
</organism>
<comment type="caution">
    <text evidence="2">The sequence shown here is derived from an EMBL/GenBank/DDBJ whole genome shotgun (WGS) entry which is preliminary data.</text>
</comment>
<accession>A0A1T2XG65</accession>
<dbReference type="SUPFAM" id="SSF53474">
    <property type="entry name" value="alpha/beta-Hydrolases"/>
    <property type="match status" value="1"/>
</dbReference>
<dbReference type="RefSeq" id="WP_078498999.1">
    <property type="nucleotide sequence ID" value="NZ_MSZX01000004.1"/>
</dbReference>
<gene>
    <name evidence="2" type="ORF">BVG16_12450</name>
</gene>
<protein>
    <submittedName>
        <fullName evidence="2">Alpha/beta hydrolase</fullName>
    </submittedName>
</protein>
<feature type="domain" description="Peptidase S9 prolyl oligopeptidase catalytic" evidence="1">
    <location>
        <begin position="122"/>
        <end position="317"/>
    </location>
</feature>
<dbReference type="PANTHER" id="PTHR43358:SF4">
    <property type="entry name" value="ALPHA_BETA HYDROLASE FOLD-1 DOMAIN-CONTAINING PROTEIN"/>
    <property type="match status" value="1"/>
</dbReference>
<dbReference type="EMBL" id="MSZX01000004">
    <property type="protein sequence ID" value="OPA78666.1"/>
    <property type="molecule type" value="Genomic_DNA"/>
</dbReference>
<dbReference type="InterPro" id="IPR052920">
    <property type="entry name" value="DNA-binding_regulatory"/>
</dbReference>
<dbReference type="GO" id="GO:0016787">
    <property type="term" value="F:hydrolase activity"/>
    <property type="evidence" value="ECO:0007669"/>
    <property type="project" value="UniProtKB-KW"/>
</dbReference>
<dbReference type="InterPro" id="IPR001375">
    <property type="entry name" value="Peptidase_S9_cat"/>
</dbReference>
<dbReference type="PANTHER" id="PTHR43358">
    <property type="entry name" value="ALPHA/BETA-HYDROLASE"/>
    <property type="match status" value="1"/>
</dbReference>
<keyword evidence="2" id="KW-0378">Hydrolase</keyword>
<evidence type="ECO:0000313" key="2">
    <source>
        <dbReference type="EMBL" id="OPA78666.1"/>
    </source>
</evidence>
<sequence length="319" mass="35112">MKKRTKKWLAAAGIVVALLVSVDVGGSFYFYHLAIERSPKDFLYSSPDLGARPAAAGFNVDGKAWIDSHPYEEMELISDDGLKLRGYYWHAPAPTKKTVIIAHGYAGKAKDMGIYAAFYHDKLGYNVLMPDDRGHGESEGDYTGFGWLDRKDYVKWIDLMIGKAGADAEIVLHGVSMGGATVLMTSGERLPANVKAVVADCGYTSVKDELSYQLKRLYHLPSFPIVQSTSLLTKIRAGYGFGEASALEQVRRTKLPVLFIHGDADTFVPFEMAGELYDAAGGEKELFVVPTARHAKAYQTDPTGYESRVTAFIAKYIRT</sequence>
<dbReference type="STRING" id="1324314.BVG16_12450"/>
<keyword evidence="3" id="KW-1185">Reference proteome</keyword>
<dbReference type="InterPro" id="IPR029058">
    <property type="entry name" value="AB_hydrolase_fold"/>
</dbReference>
<dbReference type="AlphaFoldDB" id="A0A1T2XG65"/>
<dbReference type="OrthoDB" id="9776685at2"/>
<evidence type="ECO:0000259" key="1">
    <source>
        <dbReference type="Pfam" id="PF00326"/>
    </source>
</evidence>
<name>A0A1T2XG65_9BACL</name>
<dbReference type="Proteomes" id="UP000190188">
    <property type="component" value="Unassembled WGS sequence"/>
</dbReference>
<proteinExistence type="predicted"/>
<reference evidence="2 3" key="1">
    <citation type="submission" date="2017-01" db="EMBL/GenBank/DDBJ databases">
        <title>Genome analysis of Paenibacillus selenitrireducens ES3-24.</title>
        <authorList>
            <person name="Xu D."/>
            <person name="Yao R."/>
            <person name="Zheng S."/>
        </authorList>
    </citation>
    <scope>NUCLEOTIDE SEQUENCE [LARGE SCALE GENOMIC DNA]</scope>
    <source>
        <strain evidence="2 3">ES3-24</strain>
    </source>
</reference>
<evidence type="ECO:0000313" key="3">
    <source>
        <dbReference type="Proteomes" id="UP000190188"/>
    </source>
</evidence>
<dbReference type="Gene3D" id="3.40.50.1820">
    <property type="entry name" value="alpha/beta hydrolase"/>
    <property type="match status" value="1"/>
</dbReference>